<accession>A0AAN9APD2</accession>
<feature type="chain" id="PRO_5043005228" evidence="1">
    <location>
        <begin position="16"/>
        <end position="216"/>
    </location>
</feature>
<evidence type="ECO:0000313" key="3">
    <source>
        <dbReference type="Proteomes" id="UP001374579"/>
    </source>
</evidence>
<dbReference type="AlphaFoldDB" id="A0AAN9APD2"/>
<name>A0AAN9APD2_9CAEN</name>
<gene>
    <name evidence="2" type="ORF">V1264_010400</name>
</gene>
<sequence length="216" mass="23304">MQVLILVGLLATTLAQPAQTTQKPKGFFGQIGDVFKDTAHAFGSAFTDYVKTSGSNLLHSVLPNLAGELLSGGLWSLIKTAATNKRDISADLQQLHDVFQHIVEEAEKRSEGLGVAIEGLVSNLVNDRLTPEEFAKQVPNIKVNAQDILHRLTDGIRQEVTSLLGNKRAALDLSALTDLLTTIETEGNKVIQQVETGLNTLTFFAKNPSTLFALIG</sequence>
<keyword evidence="3" id="KW-1185">Reference proteome</keyword>
<evidence type="ECO:0000256" key="1">
    <source>
        <dbReference type="SAM" id="SignalP"/>
    </source>
</evidence>
<comment type="caution">
    <text evidence="2">The sequence shown here is derived from an EMBL/GenBank/DDBJ whole genome shotgun (WGS) entry which is preliminary data.</text>
</comment>
<reference evidence="2 3" key="1">
    <citation type="submission" date="2024-02" db="EMBL/GenBank/DDBJ databases">
        <title>Chromosome-scale genome assembly of the rough periwinkle Littorina saxatilis.</title>
        <authorList>
            <person name="De Jode A."/>
            <person name="Faria R."/>
            <person name="Formenti G."/>
            <person name="Sims Y."/>
            <person name="Smith T.P."/>
            <person name="Tracey A."/>
            <person name="Wood J.M.D."/>
            <person name="Zagrodzka Z.B."/>
            <person name="Johannesson K."/>
            <person name="Butlin R.K."/>
            <person name="Leder E.H."/>
        </authorList>
    </citation>
    <scope>NUCLEOTIDE SEQUENCE [LARGE SCALE GENOMIC DNA]</scope>
    <source>
        <strain evidence="2">Snail1</strain>
        <tissue evidence="2">Muscle</tissue>
    </source>
</reference>
<keyword evidence="1" id="KW-0732">Signal</keyword>
<dbReference type="EMBL" id="JBAMIC010000024">
    <property type="protein sequence ID" value="KAK7090630.1"/>
    <property type="molecule type" value="Genomic_DNA"/>
</dbReference>
<evidence type="ECO:0000313" key="2">
    <source>
        <dbReference type="EMBL" id="KAK7090630.1"/>
    </source>
</evidence>
<protein>
    <submittedName>
        <fullName evidence="2">Uncharacterized protein</fullName>
    </submittedName>
</protein>
<dbReference type="Proteomes" id="UP001374579">
    <property type="component" value="Unassembled WGS sequence"/>
</dbReference>
<proteinExistence type="predicted"/>
<feature type="signal peptide" evidence="1">
    <location>
        <begin position="1"/>
        <end position="15"/>
    </location>
</feature>
<organism evidence="2 3">
    <name type="scientific">Littorina saxatilis</name>
    <dbReference type="NCBI Taxonomy" id="31220"/>
    <lineage>
        <taxon>Eukaryota</taxon>
        <taxon>Metazoa</taxon>
        <taxon>Spiralia</taxon>
        <taxon>Lophotrochozoa</taxon>
        <taxon>Mollusca</taxon>
        <taxon>Gastropoda</taxon>
        <taxon>Caenogastropoda</taxon>
        <taxon>Littorinimorpha</taxon>
        <taxon>Littorinoidea</taxon>
        <taxon>Littorinidae</taxon>
        <taxon>Littorina</taxon>
    </lineage>
</organism>